<dbReference type="KEGG" id="eus:EUTSA_v10013672mg"/>
<name>V4LDX9_EUTSA</name>
<dbReference type="AlphaFoldDB" id="V4LDX9"/>
<dbReference type="InterPro" id="IPR032799">
    <property type="entry name" value="TAXi_C"/>
</dbReference>
<dbReference type="InterPro" id="IPR032861">
    <property type="entry name" value="TAXi_N"/>
</dbReference>
<gene>
    <name evidence="4" type="ORF">EUTSA_v10013672mg</name>
</gene>
<accession>V4LDX9</accession>
<dbReference type="GO" id="GO:0006508">
    <property type="term" value="P:proteolysis"/>
    <property type="evidence" value="ECO:0007669"/>
    <property type="project" value="InterPro"/>
</dbReference>
<dbReference type="eggNOG" id="KOG1339">
    <property type="taxonomic scope" value="Eukaryota"/>
</dbReference>
<dbReference type="PANTHER" id="PTHR47965:SF103">
    <property type="entry name" value="EUKARYOTIC ASPARTYL PROTEASE FAMILY PROTEIN"/>
    <property type="match status" value="1"/>
</dbReference>
<keyword evidence="2" id="KW-0732">Signal</keyword>
<feature type="signal peptide" evidence="2">
    <location>
        <begin position="1"/>
        <end position="23"/>
    </location>
</feature>
<feature type="chain" id="PRO_5004721795" description="Peptidase A1 domain-containing protein" evidence="2">
    <location>
        <begin position="24"/>
        <end position="414"/>
    </location>
</feature>
<evidence type="ECO:0000313" key="5">
    <source>
        <dbReference type="Proteomes" id="UP000030689"/>
    </source>
</evidence>
<proteinExistence type="inferred from homology"/>
<dbReference type="InterPro" id="IPR001461">
    <property type="entry name" value="Aspartic_peptidase_A1"/>
</dbReference>
<evidence type="ECO:0000259" key="3">
    <source>
        <dbReference type="PROSITE" id="PS51767"/>
    </source>
</evidence>
<dbReference type="InterPro" id="IPR033121">
    <property type="entry name" value="PEPTIDASE_A1"/>
</dbReference>
<reference evidence="4 5" key="1">
    <citation type="journal article" date="2013" name="Front. Plant Sci.">
        <title>The Reference Genome of the Halophytic Plant Eutrema salsugineum.</title>
        <authorList>
            <person name="Yang R."/>
            <person name="Jarvis D.E."/>
            <person name="Chen H."/>
            <person name="Beilstein M.A."/>
            <person name="Grimwood J."/>
            <person name="Jenkins J."/>
            <person name="Shu S."/>
            <person name="Prochnik S."/>
            <person name="Xin M."/>
            <person name="Ma C."/>
            <person name="Schmutz J."/>
            <person name="Wing R.A."/>
            <person name="Mitchell-Olds T."/>
            <person name="Schumaker K.S."/>
            <person name="Wang X."/>
        </authorList>
    </citation>
    <scope>NUCLEOTIDE SEQUENCE [LARGE SCALE GENOMIC DNA]</scope>
</reference>
<dbReference type="STRING" id="72664.V4LDX9"/>
<keyword evidence="5" id="KW-1185">Reference proteome</keyword>
<dbReference type="PANTHER" id="PTHR47965">
    <property type="entry name" value="ASPARTYL PROTEASE-RELATED"/>
    <property type="match status" value="1"/>
</dbReference>
<dbReference type="OMA" id="YHMDSEK"/>
<dbReference type="SUPFAM" id="SSF50630">
    <property type="entry name" value="Acid proteases"/>
    <property type="match status" value="1"/>
</dbReference>
<dbReference type="Proteomes" id="UP000030689">
    <property type="component" value="Unassembled WGS sequence"/>
</dbReference>
<evidence type="ECO:0000256" key="1">
    <source>
        <dbReference type="ARBA" id="ARBA00007447"/>
    </source>
</evidence>
<evidence type="ECO:0000256" key="2">
    <source>
        <dbReference type="SAM" id="SignalP"/>
    </source>
</evidence>
<evidence type="ECO:0000313" key="4">
    <source>
        <dbReference type="EMBL" id="ESQ41919.1"/>
    </source>
</evidence>
<feature type="domain" description="Peptidase A1" evidence="3">
    <location>
        <begin position="44"/>
        <end position="396"/>
    </location>
</feature>
<dbReference type="OrthoDB" id="1097810at2759"/>
<dbReference type="GO" id="GO:0004190">
    <property type="term" value="F:aspartic-type endopeptidase activity"/>
    <property type="evidence" value="ECO:0007669"/>
    <property type="project" value="InterPro"/>
</dbReference>
<dbReference type="PROSITE" id="PS51767">
    <property type="entry name" value="PEPTIDASE_A1"/>
    <property type="match status" value="1"/>
</dbReference>
<dbReference type="Pfam" id="PF14541">
    <property type="entry name" value="TAXi_C"/>
    <property type="match status" value="1"/>
</dbReference>
<dbReference type="Pfam" id="PF14543">
    <property type="entry name" value="TAXi_N"/>
    <property type="match status" value="1"/>
</dbReference>
<sequence length="414" mass="45370">MAPRVIFFLFSLIFLYHANTSHSKEEKIQAFLHPIYRDNVTNLYSIPLTIGEYEPGMNPTTRTFLIDLNSAAPLLQTCANAAKSASYHSIKCGSTRCKYANPSFSCPINPTATKKPSCRKYLSTSLTTRPVNTRFIRDTVDLLYTYNGVYTMDSEKSSTVTLTCTDDSTALKRIPVAFTGSIGLANTHLSIPSQLISMYKFSPKMALCLPSAKGFKTYSGDFWIGGGPYYYYPPLLKDVSTLFASTPLLRDSKSSDYLIDVTSILIDGNTIALPSGATKICTLAPYTVLHTSIYKALLTAFVGKAKMAKAPAVRPFGACFRSNGGRGVPMIDLVLKGGAKWRIQGSNSLVEVKKNVVCLGFVDGGVKVKNPIVIGGFQMEDNLLEFDLKASKFSFSSSLLRYNTSCSIERLRGM</sequence>
<dbReference type="Gene3D" id="2.40.70.10">
    <property type="entry name" value="Acid Proteases"/>
    <property type="match status" value="2"/>
</dbReference>
<dbReference type="Gramene" id="ESQ41919">
    <property type="protein sequence ID" value="ESQ41919"/>
    <property type="gene ID" value="EUTSA_v10013672mg"/>
</dbReference>
<protein>
    <recommendedName>
        <fullName evidence="3">Peptidase A1 domain-containing protein</fullName>
    </recommendedName>
</protein>
<comment type="similarity">
    <text evidence="1">Belongs to the peptidase A1 family.</text>
</comment>
<dbReference type="EMBL" id="KI517464">
    <property type="protein sequence ID" value="ESQ41919.1"/>
    <property type="molecule type" value="Genomic_DNA"/>
</dbReference>
<organism evidence="4 5">
    <name type="scientific">Eutrema salsugineum</name>
    <name type="common">Saltwater cress</name>
    <name type="synonym">Sisymbrium salsugineum</name>
    <dbReference type="NCBI Taxonomy" id="72664"/>
    <lineage>
        <taxon>Eukaryota</taxon>
        <taxon>Viridiplantae</taxon>
        <taxon>Streptophyta</taxon>
        <taxon>Embryophyta</taxon>
        <taxon>Tracheophyta</taxon>
        <taxon>Spermatophyta</taxon>
        <taxon>Magnoliopsida</taxon>
        <taxon>eudicotyledons</taxon>
        <taxon>Gunneridae</taxon>
        <taxon>Pentapetalae</taxon>
        <taxon>rosids</taxon>
        <taxon>malvids</taxon>
        <taxon>Brassicales</taxon>
        <taxon>Brassicaceae</taxon>
        <taxon>Eutremeae</taxon>
        <taxon>Eutrema</taxon>
    </lineage>
</organism>
<dbReference type="InterPro" id="IPR021109">
    <property type="entry name" value="Peptidase_aspartic_dom_sf"/>
</dbReference>